<accession>A0A8T3CG78</accession>
<dbReference type="PROSITE" id="PS50211">
    <property type="entry name" value="DENN"/>
    <property type="match status" value="1"/>
</dbReference>
<evidence type="ECO:0000259" key="1">
    <source>
        <dbReference type="PROSITE" id="PS50211"/>
    </source>
</evidence>
<dbReference type="InterPro" id="IPR047278">
    <property type="entry name" value="DEN5A/B"/>
</dbReference>
<name>A0A8T3CG78_9TELE</name>
<dbReference type="InterPro" id="IPR037516">
    <property type="entry name" value="Tripartite_DENN"/>
</dbReference>
<dbReference type="Proteomes" id="UP000829720">
    <property type="component" value="Unassembled WGS sequence"/>
</dbReference>
<organism evidence="2 3">
    <name type="scientific">Albula goreensis</name>
    <dbReference type="NCBI Taxonomy" id="1534307"/>
    <lineage>
        <taxon>Eukaryota</taxon>
        <taxon>Metazoa</taxon>
        <taxon>Chordata</taxon>
        <taxon>Craniata</taxon>
        <taxon>Vertebrata</taxon>
        <taxon>Euteleostomi</taxon>
        <taxon>Actinopterygii</taxon>
        <taxon>Neopterygii</taxon>
        <taxon>Teleostei</taxon>
        <taxon>Albuliformes</taxon>
        <taxon>Albulidae</taxon>
        <taxon>Albula</taxon>
    </lineage>
</organism>
<dbReference type="AlphaFoldDB" id="A0A8T3CG78"/>
<dbReference type="GO" id="GO:0031267">
    <property type="term" value="F:small GTPase binding"/>
    <property type="evidence" value="ECO:0007669"/>
    <property type="project" value="InterPro"/>
</dbReference>
<protein>
    <recommendedName>
        <fullName evidence="1">UDENN domain-containing protein</fullName>
    </recommendedName>
</protein>
<comment type="caution">
    <text evidence="2">The sequence shown here is derived from an EMBL/GenBank/DDBJ whole genome shotgun (WGS) entry which is preliminary data.</text>
</comment>
<proteinExistence type="predicted"/>
<gene>
    <name evidence="2" type="ORF">AGOR_G00246740</name>
</gene>
<dbReference type="Pfam" id="PF03455">
    <property type="entry name" value="dDENN"/>
    <property type="match status" value="1"/>
</dbReference>
<dbReference type="PANTHER" id="PTHR46070:SF3">
    <property type="entry name" value="DENN DOMAIN-CONTAINING PROTEIN 5B"/>
    <property type="match status" value="1"/>
</dbReference>
<dbReference type="InterPro" id="IPR005112">
    <property type="entry name" value="dDENN_dom"/>
</dbReference>
<dbReference type="EMBL" id="JAERUA010000025">
    <property type="protein sequence ID" value="KAI1882054.1"/>
    <property type="molecule type" value="Genomic_DNA"/>
</dbReference>
<reference evidence="2" key="1">
    <citation type="submission" date="2021-01" db="EMBL/GenBank/DDBJ databases">
        <authorList>
            <person name="Zahm M."/>
            <person name="Roques C."/>
            <person name="Cabau C."/>
            <person name="Klopp C."/>
            <person name="Donnadieu C."/>
            <person name="Jouanno E."/>
            <person name="Lampietro C."/>
            <person name="Louis A."/>
            <person name="Herpin A."/>
            <person name="Echchiki A."/>
            <person name="Berthelot C."/>
            <person name="Parey E."/>
            <person name="Roest-Crollius H."/>
            <person name="Braasch I."/>
            <person name="Postlethwait J."/>
            <person name="Bobe J."/>
            <person name="Montfort J."/>
            <person name="Bouchez O."/>
            <person name="Begum T."/>
            <person name="Mejri S."/>
            <person name="Adams A."/>
            <person name="Chen W.-J."/>
            <person name="Guiguen Y."/>
        </authorList>
    </citation>
    <scope>NUCLEOTIDE SEQUENCE</scope>
    <source>
        <tissue evidence="2">Blood</tissue>
    </source>
</reference>
<dbReference type="PANTHER" id="PTHR46070">
    <property type="entry name" value="PINSTRIPE, ISOFORM A"/>
    <property type="match status" value="1"/>
</dbReference>
<dbReference type="SMART" id="SM00801">
    <property type="entry name" value="dDENN"/>
    <property type="match status" value="1"/>
</dbReference>
<dbReference type="GO" id="GO:0005085">
    <property type="term" value="F:guanyl-nucleotide exchange factor activity"/>
    <property type="evidence" value="ECO:0007669"/>
    <property type="project" value="InterPro"/>
</dbReference>
<sequence>MLGQGGRTPVEEEELRNAKLNVQLREVFAGRFTTMFADYEAFVIQSAQDLESWLTNREQMHNFDKASFLSDQPEPYLPFLSHFIETQMFATFVDNKIMSQWEEKEPLLRFSTPVWRRPASTMCVRPACVPPTIRSALSSRNQPRPSSRG</sequence>
<keyword evidence="3" id="KW-1185">Reference proteome</keyword>
<evidence type="ECO:0000313" key="2">
    <source>
        <dbReference type="EMBL" id="KAI1882054.1"/>
    </source>
</evidence>
<feature type="domain" description="UDENN" evidence="1">
    <location>
        <begin position="1"/>
        <end position="103"/>
    </location>
</feature>
<evidence type="ECO:0000313" key="3">
    <source>
        <dbReference type="Proteomes" id="UP000829720"/>
    </source>
</evidence>
<dbReference type="OrthoDB" id="6019893at2759"/>